<dbReference type="Gramene" id="TKW07708">
    <property type="protein sequence ID" value="TKW07708"/>
    <property type="gene ID" value="SEVIR_7G325100v2"/>
</dbReference>
<dbReference type="GO" id="GO:0008270">
    <property type="term" value="F:zinc ion binding"/>
    <property type="evidence" value="ECO:0007669"/>
    <property type="project" value="UniProtKB-KW"/>
</dbReference>
<name>A0A4U6TX35_SETVI</name>
<feature type="transmembrane region" description="Helical" evidence="2">
    <location>
        <begin position="32"/>
        <end position="57"/>
    </location>
</feature>
<evidence type="ECO:0000256" key="1">
    <source>
        <dbReference type="PROSITE-ProRule" id="PRU00175"/>
    </source>
</evidence>
<dbReference type="GO" id="GO:0016567">
    <property type="term" value="P:protein ubiquitination"/>
    <property type="evidence" value="ECO:0007669"/>
    <property type="project" value="InterPro"/>
</dbReference>
<organism evidence="4 5">
    <name type="scientific">Setaria viridis</name>
    <name type="common">Green bristlegrass</name>
    <name type="synonym">Setaria italica subsp. viridis</name>
    <dbReference type="NCBI Taxonomy" id="4556"/>
    <lineage>
        <taxon>Eukaryota</taxon>
        <taxon>Viridiplantae</taxon>
        <taxon>Streptophyta</taxon>
        <taxon>Embryophyta</taxon>
        <taxon>Tracheophyta</taxon>
        <taxon>Spermatophyta</taxon>
        <taxon>Magnoliopsida</taxon>
        <taxon>Liliopsida</taxon>
        <taxon>Poales</taxon>
        <taxon>Poaceae</taxon>
        <taxon>PACMAD clade</taxon>
        <taxon>Panicoideae</taxon>
        <taxon>Panicodae</taxon>
        <taxon>Paniceae</taxon>
        <taxon>Cenchrinae</taxon>
        <taxon>Setaria</taxon>
    </lineage>
</organism>
<accession>A0A4U6TX35</accession>
<dbReference type="GO" id="GO:0016740">
    <property type="term" value="F:transferase activity"/>
    <property type="evidence" value="ECO:0007669"/>
    <property type="project" value="InterPro"/>
</dbReference>
<gene>
    <name evidence="4" type="ORF">SEVIR_7G325100v2</name>
</gene>
<dbReference type="PANTHER" id="PTHR46592:SF14">
    <property type="entry name" value="RING-TYPE DOMAIN-CONTAINING PROTEIN"/>
    <property type="match status" value="1"/>
</dbReference>
<keyword evidence="5" id="KW-1185">Reference proteome</keyword>
<dbReference type="OMA" id="CICLMEY"/>
<keyword evidence="1" id="KW-0863">Zinc-finger</keyword>
<dbReference type="InterPro" id="IPR044289">
    <property type="entry name" value="ATL67-70"/>
</dbReference>
<dbReference type="Pfam" id="PF13639">
    <property type="entry name" value="zf-RING_2"/>
    <property type="match status" value="1"/>
</dbReference>
<dbReference type="EMBL" id="CM016558">
    <property type="protein sequence ID" value="TKW07708.1"/>
    <property type="molecule type" value="Genomic_DNA"/>
</dbReference>
<reference evidence="4" key="1">
    <citation type="submission" date="2019-03" db="EMBL/GenBank/DDBJ databases">
        <title>WGS assembly of Setaria viridis.</title>
        <authorList>
            <person name="Huang P."/>
            <person name="Jenkins J."/>
            <person name="Grimwood J."/>
            <person name="Barry K."/>
            <person name="Healey A."/>
            <person name="Mamidi S."/>
            <person name="Sreedasyam A."/>
            <person name="Shu S."/>
            <person name="Feldman M."/>
            <person name="Wu J."/>
            <person name="Yu Y."/>
            <person name="Chen C."/>
            <person name="Johnson J."/>
            <person name="Rokhsar D."/>
            <person name="Baxter I."/>
            <person name="Schmutz J."/>
            <person name="Brutnell T."/>
            <person name="Kellogg E."/>
        </authorList>
    </citation>
    <scope>NUCLEOTIDE SEQUENCE [LARGE SCALE GENOMIC DNA]</scope>
</reference>
<dbReference type="SUPFAM" id="SSF57850">
    <property type="entry name" value="RING/U-box"/>
    <property type="match status" value="1"/>
</dbReference>
<evidence type="ECO:0000259" key="3">
    <source>
        <dbReference type="PROSITE" id="PS50089"/>
    </source>
</evidence>
<dbReference type="PROSITE" id="PS50089">
    <property type="entry name" value="ZF_RING_2"/>
    <property type="match status" value="1"/>
</dbReference>
<feature type="domain" description="RING-type" evidence="3">
    <location>
        <begin position="116"/>
        <end position="158"/>
    </location>
</feature>
<evidence type="ECO:0000256" key="2">
    <source>
        <dbReference type="SAM" id="Phobius"/>
    </source>
</evidence>
<dbReference type="InterPro" id="IPR013083">
    <property type="entry name" value="Znf_RING/FYVE/PHD"/>
</dbReference>
<keyword evidence="2" id="KW-1133">Transmembrane helix</keyword>
<dbReference type="Gene3D" id="3.30.40.10">
    <property type="entry name" value="Zinc/RING finger domain, C3HC4 (zinc finger)"/>
    <property type="match status" value="1"/>
</dbReference>
<evidence type="ECO:0000313" key="4">
    <source>
        <dbReference type="EMBL" id="TKW07708.1"/>
    </source>
</evidence>
<protein>
    <recommendedName>
        <fullName evidence="3">RING-type domain-containing protein</fullName>
    </recommendedName>
</protein>
<dbReference type="SMART" id="SM00184">
    <property type="entry name" value="RING"/>
    <property type="match status" value="1"/>
</dbReference>
<keyword evidence="1" id="KW-0862">Zinc</keyword>
<dbReference type="PANTHER" id="PTHR46592">
    <property type="entry name" value="RING-H2 FINGER PROTEIN ATL67"/>
    <property type="match status" value="1"/>
</dbReference>
<dbReference type="InterPro" id="IPR001841">
    <property type="entry name" value="Znf_RING"/>
</dbReference>
<proteinExistence type="predicted"/>
<sequence>MRAYLRASAIATAPALAPAAVSTPGAAGGVGLGYGIAIAVGVLVLVSTVTLASYLCVLTKAGAAHAATLLAAAAAAAPPYAGAAAVVPGLDGGAIDALYPKYLHAVSGQDGDDGPCAICLGEFECGDALRRGPGCGHGFHACCAERWLRVSATCPVCRDSPVPSPVATPLAEAVPLAAHAR</sequence>
<dbReference type="Proteomes" id="UP000298652">
    <property type="component" value="Chromosome 7"/>
</dbReference>
<keyword evidence="2" id="KW-0472">Membrane</keyword>
<keyword evidence="2" id="KW-0812">Transmembrane</keyword>
<evidence type="ECO:0000313" key="5">
    <source>
        <dbReference type="Proteomes" id="UP000298652"/>
    </source>
</evidence>
<keyword evidence="1" id="KW-0479">Metal-binding</keyword>
<dbReference type="AlphaFoldDB" id="A0A4U6TX35"/>